<evidence type="ECO:0000313" key="3">
    <source>
        <dbReference type="EMBL" id="CAR98873.1"/>
    </source>
</evidence>
<dbReference type="PANTHER" id="PTHR23362:SF9">
    <property type="entry name" value="SPK DOMAIN-CONTAINING PROTEIN"/>
    <property type="match status" value="1"/>
</dbReference>
<dbReference type="InParanoid" id="B6IG43"/>
<dbReference type="EMBL" id="HE601369">
    <property type="protein sequence ID" value="CAR98873.1"/>
    <property type="molecule type" value="Genomic_DNA"/>
</dbReference>
<dbReference type="Proteomes" id="UP000008549">
    <property type="component" value="Unassembled WGS sequence"/>
</dbReference>
<evidence type="ECO:0000259" key="2">
    <source>
        <dbReference type="SMART" id="SM00583"/>
    </source>
</evidence>
<feature type="domain" description="SPK" evidence="2">
    <location>
        <begin position="14"/>
        <end position="124"/>
    </location>
</feature>
<evidence type="ECO:0000313" key="4">
    <source>
        <dbReference type="Proteomes" id="UP000008549"/>
    </source>
</evidence>
<accession>B6IG43</accession>
<keyword evidence="4" id="KW-1185">Reference proteome</keyword>
<dbReference type="CTD" id="68917855"/>
<dbReference type="AlphaFoldDB" id="B6IG43"/>
<dbReference type="PANTHER" id="PTHR23362">
    <property type="entry name" value="L-PLASTIN-RELATED"/>
    <property type="match status" value="1"/>
</dbReference>
<name>B6IG43_CAEBR</name>
<dbReference type="GeneID" id="68917855"/>
<feature type="region of interest" description="Disordered" evidence="1">
    <location>
        <begin position="246"/>
        <end position="268"/>
    </location>
</feature>
<dbReference type="SMART" id="SM00583">
    <property type="entry name" value="SPK"/>
    <property type="match status" value="1"/>
</dbReference>
<gene>
    <name evidence="3" type="ORF">CBG26377</name>
    <name evidence="3" type="ORF">CBG_26377</name>
</gene>
<organism evidence="3 4">
    <name type="scientific">Caenorhabditis briggsae</name>
    <dbReference type="NCBI Taxonomy" id="6238"/>
    <lineage>
        <taxon>Eukaryota</taxon>
        <taxon>Metazoa</taxon>
        <taxon>Ecdysozoa</taxon>
        <taxon>Nematoda</taxon>
        <taxon>Chromadorea</taxon>
        <taxon>Rhabditida</taxon>
        <taxon>Rhabditina</taxon>
        <taxon>Rhabditomorpha</taxon>
        <taxon>Rhabditoidea</taxon>
        <taxon>Rhabditidae</taxon>
        <taxon>Peloderinae</taxon>
        <taxon>Caenorhabditis</taxon>
    </lineage>
</organism>
<dbReference type="InterPro" id="IPR053315">
    <property type="entry name" value="Peptidase_C14A"/>
</dbReference>
<reference evidence="3 4" key="2">
    <citation type="journal article" date="2011" name="PLoS Genet.">
        <title>Caenorhabditis briggsae recombinant inbred line genotypes reveal inter-strain incompatibility and the evolution of recombination.</title>
        <authorList>
            <person name="Ross J.A."/>
            <person name="Koboldt D.C."/>
            <person name="Staisch J.E."/>
            <person name="Chamberlin H.M."/>
            <person name="Gupta B.P."/>
            <person name="Miller R.D."/>
            <person name="Baird S.E."/>
            <person name="Haag E.S."/>
        </authorList>
    </citation>
    <scope>NUCLEOTIDE SEQUENCE [LARGE SCALE GENOMIC DNA]</scope>
    <source>
        <strain evidence="3 4">AF16</strain>
    </source>
</reference>
<dbReference type="RefSeq" id="XP_045098440.1">
    <property type="nucleotide sequence ID" value="XM_045235387.1"/>
</dbReference>
<dbReference type="KEGG" id="cbr:CBG_26377"/>
<sequence>MSNLRSRRIDEILEDVVIWRFVASRIRTPDRKLRPFVDGDATWQEFKKSHKGFPKSAEYYAKKFDSVLAPNLEFASFEDRQKLDLFWALGMPITKNFLKRVQDEYQVTCDANWYITSYKNMGEHEQWVETSGKGAEEKSINSREMWKFLSSVIRDPVTKLSNRYTVSPDSWIELYSKKSLAAHEHFLNEMAPNLHMEPFEMHKKIDLYWALGIVVNKKYLRKLHKHYDLTMGRKGVILVYSKKTSDSETPKTSKKRRIDNRLENSGDVDPDDGFHSTLSSKLHLSKINVHDKIALYWSLEIPINRQFIEKMERQYEFKISSQGVLINYTRKSQGDRRNWWPKPSVIWDFVLEKSINSCGILIAGTVDVKSVDFWKKFNSKFNINKNPMEICRHFNTDLIPTLEDERLPLEKKLSIFHALQIPMKPAFLRKCQKFAKIKVCISTGTIKSFGMLKNAPVIDKEESFSNDFDGFSQYSISVPDVAGCSDSPSSSGTEFLSIQNREFSENSKTSCGIPGSEFLEALGVIGGAELRKEYESLNDKTIPIAMVEELFQNALDAV</sequence>
<evidence type="ECO:0000256" key="1">
    <source>
        <dbReference type="SAM" id="MobiDB-lite"/>
    </source>
</evidence>
<dbReference type="FunCoup" id="B6IG43">
    <property type="interactions" value="440"/>
</dbReference>
<reference evidence="3 4" key="1">
    <citation type="journal article" date="2003" name="PLoS Biol.">
        <title>The genome sequence of Caenorhabditis briggsae: a platform for comparative genomics.</title>
        <authorList>
            <person name="Stein L.D."/>
            <person name="Bao Z."/>
            <person name="Blasiar D."/>
            <person name="Blumenthal T."/>
            <person name="Brent M.R."/>
            <person name="Chen N."/>
            <person name="Chinwalla A."/>
            <person name="Clarke L."/>
            <person name="Clee C."/>
            <person name="Coghlan A."/>
            <person name="Coulson A."/>
            <person name="D'Eustachio P."/>
            <person name="Fitch D.H."/>
            <person name="Fulton L.A."/>
            <person name="Fulton R.E."/>
            <person name="Griffiths-Jones S."/>
            <person name="Harris T.W."/>
            <person name="Hillier L.W."/>
            <person name="Kamath R."/>
            <person name="Kuwabara P.E."/>
            <person name="Mardis E.R."/>
            <person name="Marra M.A."/>
            <person name="Miner T.L."/>
            <person name="Minx P."/>
            <person name="Mullikin J.C."/>
            <person name="Plumb R.W."/>
            <person name="Rogers J."/>
            <person name="Schein J.E."/>
            <person name="Sohrmann M."/>
            <person name="Spieth J."/>
            <person name="Stajich J.E."/>
            <person name="Wei C."/>
            <person name="Willey D."/>
            <person name="Wilson R.K."/>
            <person name="Durbin R."/>
            <person name="Waterston R.H."/>
        </authorList>
    </citation>
    <scope>NUCLEOTIDE SEQUENCE [LARGE SCALE GENOMIC DNA]</scope>
    <source>
        <strain evidence="3 4">AF16</strain>
    </source>
</reference>
<dbReference type="Pfam" id="PF04435">
    <property type="entry name" value="SPK"/>
    <property type="match status" value="2"/>
</dbReference>
<protein>
    <submittedName>
        <fullName evidence="3">Protein CBG26377</fullName>
    </submittedName>
</protein>
<dbReference type="HOGENOM" id="CLU_488559_0_0_1"/>
<dbReference type="eggNOG" id="ENOG502THYS">
    <property type="taxonomic scope" value="Eukaryota"/>
</dbReference>
<dbReference type="InterPro" id="IPR006570">
    <property type="entry name" value="SPK_dom"/>
</dbReference>
<proteinExistence type="predicted"/>